<dbReference type="SUPFAM" id="SSF47336">
    <property type="entry name" value="ACP-like"/>
    <property type="match status" value="1"/>
</dbReference>
<evidence type="ECO:0000259" key="6">
    <source>
        <dbReference type="PROSITE" id="PS50075"/>
    </source>
</evidence>
<dbReference type="InterPro" id="IPR036736">
    <property type="entry name" value="ACP-like_sf"/>
</dbReference>
<dbReference type="PANTHER" id="PTHR45527:SF10">
    <property type="entry name" value="PYOCHELIN SYNTHASE PCHF"/>
    <property type="match status" value="1"/>
</dbReference>
<accession>A0ABT5JES7</accession>
<dbReference type="CDD" id="cd19535">
    <property type="entry name" value="Cyc_NRPS"/>
    <property type="match status" value="1"/>
</dbReference>
<name>A0ABT5JES7_RHOTP</name>
<dbReference type="Pfam" id="PF13193">
    <property type="entry name" value="AMP-binding_C"/>
    <property type="match status" value="1"/>
</dbReference>
<keyword evidence="4" id="KW-0436">Ligase</keyword>
<organism evidence="7 8">
    <name type="scientific">Rhodoplanes tepidamans</name>
    <name type="common">Rhodoplanes cryptolactis</name>
    <dbReference type="NCBI Taxonomy" id="200616"/>
    <lineage>
        <taxon>Bacteria</taxon>
        <taxon>Pseudomonadati</taxon>
        <taxon>Pseudomonadota</taxon>
        <taxon>Alphaproteobacteria</taxon>
        <taxon>Hyphomicrobiales</taxon>
        <taxon>Nitrobacteraceae</taxon>
        <taxon>Rhodoplanes</taxon>
    </lineage>
</organism>
<dbReference type="SUPFAM" id="SSF52777">
    <property type="entry name" value="CoA-dependent acyltransferases"/>
    <property type="match status" value="2"/>
</dbReference>
<dbReference type="InterPro" id="IPR020845">
    <property type="entry name" value="AMP-binding_CS"/>
</dbReference>
<reference evidence="7" key="2">
    <citation type="submission" date="2023-02" db="EMBL/GenBank/DDBJ databases">
        <authorList>
            <person name="Rayyan A."/>
            <person name="Meyer T."/>
            <person name="Kyndt J.A."/>
        </authorList>
    </citation>
    <scope>NUCLEOTIDE SEQUENCE</scope>
    <source>
        <strain evidence="7">DSM 9987</strain>
    </source>
</reference>
<keyword evidence="3" id="KW-0597">Phosphoprotein</keyword>
<dbReference type="InterPro" id="IPR042099">
    <property type="entry name" value="ANL_N_sf"/>
</dbReference>
<comment type="caution">
    <text evidence="7">The sequence shown here is derived from an EMBL/GenBank/DDBJ whole genome shotgun (WGS) entry which is preliminary data.</text>
</comment>
<protein>
    <submittedName>
        <fullName evidence="7">Amino acid adenylation domain-containing protein</fullName>
    </submittedName>
</protein>
<dbReference type="InterPro" id="IPR045851">
    <property type="entry name" value="AMP-bd_C_sf"/>
</dbReference>
<dbReference type="Proteomes" id="UP001165652">
    <property type="component" value="Unassembled WGS sequence"/>
</dbReference>
<dbReference type="InterPro" id="IPR000873">
    <property type="entry name" value="AMP-dep_synth/lig_dom"/>
</dbReference>
<feature type="domain" description="Carrier" evidence="6">
    <location>
        <begin position="1031"/>
        <end position="1106"/>
    </location>
</feature>
<dbReference type="Gene3D" id="3.30.559.10">
    <property type="entry name" value="Chloramphenicol acetyltransferase-like domain"/>
    <property type="match status" value="1"/>
</dbReference>
<dbReference type="InterPro" id="IPR010071">
    <property type="entry name" value="AA_adenyl_dom"/>
</dbReference>
<dbReference type="SUPFAM" id="SSF56801">
    <property type="entry name" value="Acetyl-CoA synthetase-like"/>
    <property type="match status" value="1"/>
</dbReference>
<evidence type="ECO:0000256" key="5">
    <source>
        <dbReference type="SAM" id="MobiDB-lite"/>
    </source>
</evidence>
<dbReference type="PANTHER" id="PTHR45527">
    <property type="entry name" value="NONRIBOSOMAL PEPTIDE SYNTHETASE"/>
    <property type="match status" value="1"/>
</dbReference>
<dbReference type="Pfam" id="PF00501">
    <property type="entry name" value="AMP-binding"/>
    <property type="match status" value="1"/>
</dbReference>
<dbReference type="Pfam" id="PF00550">
    <property type="entry name" value="PP-binding"/>
    <property type="match status" value="1"/>
</dbReference>
<dbReference type="NCBIfam" id="TIGR01733">
    <property type="entry name" value="AA-adenyl-dom"/>
    <property type="match status" value="1"/>
</dbReference>
<dbReference type="PROSITE" id="PS50075">
    <property type="entry name" value="CARRIER"/>
    <property type="match status" value="1"/>
</dbReference>
<evidence type="ECO:0000256" key="1">
    <source>
        <dbReference type="ARBA" id="ARBA00004924"/>
    </source>
</evidence>
<proteinExistence type="predicted"/>
<dbReference type="InterPro" id="IPR001242">
    <property type="entry name" value="Condensation_dom"/>
</dbReference>
<dbReference type="RefSeq" id="WP_272779028.1">
    <property type="nucleotide sequence ID" value="NZ_JAQQLI010000039.1"/>
</dbReference>
<dbReference type="InterPro" id="IPR009081">
    <property type="entry name" value="PP-bd_ACP"/>
</dbReference>
<feature type="compositionally biased region" description="Low complexity" evidence="5">
    <location>
        <begin position="26"/>
        <end position="38"/>
    </location>
</feature>
<sequence>MRLSPARERLLERLRGNGTGGPPAPAAESSRGPAPGWAPVWAPDPASRYAPFPLTDIQHAYWLGRSADLALGSVASHGYQEVVFRDLDVDRYEAAWNRLIRRHDMLRAVVRPDGLQQILPEVPHFPVPRDDFRMLSAEAAEAALQAAREVMSHRTYDPARWPAYEVRVALMPDGTTVIRVSADALFGDVYSAVVIRGELERLYDDPAAELPPLGVTFRDYVTWLKAQEEGPACAAARDHWAARVATMPPAPALPTLRPPSGGGAPRFARRETRLAPEDWRRLRAAAAKAGATPSVVVLAAFADLLRRWSGSDRFTVNVTLFNRAPIHPDIGGIVGDFTETLLFVCDLEPDEDFAATVARLQRDFAADLDHRAYGGVKVLRDYVRTRATEGAAALMPIVFTSGLGAGDLAGRTGDAARRFGEPGFEITQTPQVLIDHQVLEDGGALVVRWDHVRDAFPPGLIEDMFATYAAVLHDLARVPASWMRRGLAQAPAAQLAARDVVNATTEPRPPRALHAAFATRALETPAAVAVVAGDRLCGYGELLGRARAVARALGEGAGPDETRVGVSMPAGIEQVAAVLGASMAGLAYVPIDPAWPPARRDQVARAAGLRRVLVAANDAAGGPLPGGCAAVPVAVPEATPALPDPSDAAGPDPDPRTPAYVIFTSGSTGQPKGVVVTHAAAWNTIADVTARFGIGPDDRLLGLSPLAFDLSVYDVFGVLGAGATLVLPEPERRRDVGHWIELMVRHRVTVWNSVPALLDLVLRAGHAGYAAAAGLRTVLLSGDWIPLDLVRRFRAIAPQAALHGLGGATEAAIWSIAHPILGAEEGWTSVPYGLPLANQRWHVLDARLDPCPDWVAGDLHIAGDGLALGYLDDPQRTAAAFFRHPRTGERLYHTGDRGRYRPGGVIEFLGRRDGQVKIGGQRIELGEIEAVLEQHPAVRRAVVVAAGEGSARRPVAYVVPERAADAGRLAPETPAQETLAQEILAHVEARLPRVMVPAAVIPIAAVPLTRNGKVDRAALPAPDCTAESHVAPATALERSLAALVAAELKVERVGVTTRLAELGVTSIHLVALHQAIGRELETAVPLAALLGAATVRDLAAAIAAGGDAAAPVAATADGALAARRQARRHAAERRPPGARVD</sequence>
<dbReference type="PROSITE" id="PS00455">
    <property type="entry name" value="AMP_BINDING"/>
    <property type="match status" value="1"/>
</dbReference>
<dbReference type="Gene3D" id="3.30.300.30">
    <property type="match status" value="1"/>
</dbReference>
<feature type="region of interest" description="Disordered" evidence="5">
    <location>
        <begin position="13"/>
        <end position="38"/>
    </location>
</feature>
<dbReference type="Pfam" id="PF00668">
    <property type="entry name" value="Condensation"/>
    <property type="match status" value="1"/>
</dbReference>
<dbReference type="EMBL" id="JAQQLI010000039">
    <property type="protein sequence ID" value="MDC7788190.1"/>
    <property type="molecule type" value="Genomic_DNA"/>
</dbReference>
<comment type="pathway">
    <text evidence="1">Siderophore biosynthesis.</text>
</comment>
<evidence type="ECO:0000256" key="2">
    <source>
        <dbReference type="ARBA" id="ARBA00022450"/>
    </source>
</evidence>
<dbReference type="InterPro" id="IPR023213">
    <property type="entry name" value="CAT-like_dom_sf"/>
</dbReference>
<reference evidence="7" key="1">
    <citation type="journal article" date="2023" name="Microbiol Resour">
        <title>Genome Sequences of Rhodoplanes serenus and Two Thermotolerant Strains, Rhodoplanes tepidamans and 'Rhodoplanes cryptolactis,' Further Refine the Genus.</title>
        <authorList>
            <person name="Rayyan A.A."/>
            <person name="Kyndt J.A."/>
        </authorList>
    </citation>
    <scope>NUCLEOTIDE SEQUENCE</scope>
    <source>
        <strain evidence="7">DSM 9987</strain>
    </source>
</reference>
<evidence type="ECO:0000256" key="3">
    <source>
        <dbReference type="ARBA" id="ARBA00022553"/>
    </source>
</evidence>
<dbReference type="SMART" id="SM00823">
    <property type="entry name" value="PKS_PP"/>
    <property type="match status" value="1"/>
</dbReference>
<dbReference type="InterPro" id="IPR020806">
    <property type="entry name" value="PKS_PP-bd"/>
</dbReference>
<gene>
    <name evidence="7" type="ORF">PQJ73_21075</name>
</gene>
<keyword evidence="2" id="KW-0596">Phosphopantetheine</keyword>
<dbReference type="InterPro" id="IPR057737">
    <property type="entry name" value="Condensation_MtbB-like"/>
</dbReference>
<dbReference type="InterPro" id="IPR025110">
    <property type="entry name" value="AMP-bd_C"/>
</dbReference>
<dbReference type="Gene3D" id="3.40.50.12780">
    <property type="entry name" value="N-terminal domain of ligase-like"/>
    <property type="match status" value="1"/>
</dbReference>
<keyword evidence="8" id="KW-1185">Reference proteome</keyword>
<dbReference type="Gene3D" id="3.30.559.30">
    <property type="entry name" value="Nonribosomal peptide synthetase, condensation domain"/>
    <property type="match status" value="1"/>
</dbReference>
<evidence type="ECO:0000313" key="8">
    <source>
        <dbReference type="Proteomes" id="UP001165652"/>
    </source>
</evidence>
<evidence type="ECO:0000256" key="4">
    <source>
        <dbReference type="ARBA" id="ARBA00022598"/>
    </source>
</evidence>
<evidence type="ECO:0000313" key="7">
    <source>
        <dbReference type="EMBL" id="MDC7788190.1"/>
    </source>
</evidence>
<dbReference type="Gene3D" id="1.10.1200.10">
    <property type="entry name" value="ACP-like"/>
    <property type="match status" value="1"/>
</dbReference>